<dbReference type="InterPro" id="IPR018076">
    <property type="entry name" value="T2SS_GspF_dom"/>
</dbReference>
<accession>A0A0G3WGK7</accession>
<evidence type="ECO:0000313" key="8">
    <source>
        <dbReference type="EMBL" id="AKL97816.1"/>
    </source>
</evidence>
<protein>
    <submittedName>
        <fullName evidence="8">Flp pilus assembly protein TadB</fullName>
    </submittedName>
</protein>
<gene>
    <name evidence="8" type="primary">tadB</name>
    <name evidence="8" type="ORF">Epro_0437</name>
</gene>
<dbReference type="RefSeq" id="WP_052570187.1">
    <property type="nucleotide sequence ID" value="NZ_CP009498.1"/>
</dbReference>
<dbReference type="Pfam" id="PF00482">
    <property type="entry name" value="T2SSF"/>
    <property type="match status" value="1"/>
</dbReference>
<evidence type="ECO:0000256" key="5">
    <source>
        <dbReference type="ARBA" id="ARBA00023136"/>
    </source>
</evidence>
<evidence type="ECO:0000259" key="7">
    <source>
        <dbReference type="Pfam" id="PF00482"/>
    </source>
</evidence>
<evidence type="ECO:0000256" key="4">
    <source>
        <dbReference type="ARBA" id="ARBA00022989"/>
    </source>
</evidence>
<evidence type="ECO:0000256" key="1">
    <source>
        <dbReference type="ARBA" id="ARBA00004651"/>
    </source>
</evidence>
<keyword evidence="2" id="KW-1003">Cell membrane</keyword>
<keyword evidence="3 6" id="KW-0812">Transmembrane</keyword>
<dbReference type="OrthoDB" id="9803381at2"/>
<proteinExistence type="predicted"/>
<dbReference type="PANTHER" id="PTHR35007">
    <property type="entry name" value="INTEGRAL MEMBRANE PROTEIN-RELATED"/>
    <property type="match status" value="1"/>
</dbReference>
<dbReference type="EMBL" id="CP009498">
    <property type="protein sequence ID" value="AKL97816.1"/>
    <property type="molecule type" value="Genomic_DNA"/>
</dbReference>
<name>A0A0G3WGK7_9BACT</name>
<feature type="transmembrane region" description="Helical" evidence="6">
    <location>
        <begin position="252"/>
        <end position="272"/>
    </location>
</feature>
<feature type="transmembrane region" description="Helical" evidence="6">
    <location>
        <begin position="221"/>
        <end position="240"/>
    </location>
</feature>
<evidence type="ECO:0000256" key="2">
    <source>
        <dbReference type="ARBA" id="ARBA00022475"/>
    </source>
</evidence>
<feature type="domain" description="Type II secretion system protein GspF" evidence="7">
    <location>
        <begin position="118"/>
        <end position="238"/>
    </location>
</feature>
<evidence type="ECO:0000313" key="9">
    <source>
        <dbReference type="Proteomes" id="UP000035337"/>
    </source>
</evidence>
<dbReference type="KEGG" id="epo:Epro_0437"/>
<reference evidence="8 9" key="1">
    <citation type="submission" date="2014-09" db="EMBL/GenBank/DDBJ databases">
        <title>Complete genome sequence of Endomicrobium proavitum.</title>
        <authorList>
            <person name="Zheng H."/>
        </authorList>
    </citation>
    <scope>NUCLEOTIDE SEQUENCE [LARGE SCALE GENOMIC DNA]</scope>
    <source>
        <strain evidence="8 9">Rsa215</strain>
    </source>
</reference>
<dbReference type="PANTHER" id="PTHR35007:SF1">
    <property type="entry name" value="PILUS ASSEMBLY PROTEIN"/>
    <property type="match status" value="1"/>
</dbReference>
<keyword evidence="5 6" id="KW-0472">Membrane</keyword>
<dbReference type="Proteomes" id="UP000035337">
    <property type="component" value="Chromosome"/>
</dbReference>
<comment type="subcellular location">
    <subcellularLocation>
        <location evidence="1">Cell membrane</location>
        <topology evidence="1">Multi-pass membrane protein</topology>
    </subcellularLocation>
</comment>
<evidence type="ECO:0000256" key="6">
    <source>
        <dbReference type="SAM" id="Phobius"/>
    </source>
</evidence>
<keyword evidence="9" id="KW-1185">Reference proteome</keyword>
<keyword evidence="4 6" id="KW-1133">Transmembrane helix</keyword>
<dbReference type="PATRIC" id="fig|1408281.3.peg.450"/>
<sequence length="280" mass="30602">MIKILALAACLGAVVFCAAQLIISTVKLKNKKDAKNGKKRENIKEQLSFKNMDFKRKRVVISLIVFLGVLILLQNIIFGFIAAGLYVYFDWYLRDKNAKKLAALIDKQVIEALTVIKNAVQSGQSLQTAMGTAGEELKEPIKSEFVKMSDNLALGVSFEKILTDAAANSPSKEFRLMIDTIKISKDTGSSLAGIFDRIIDATSQRVAIGAKVTALTAQGRMSGNVVSVIPFVVILMMYTIEPDMMASLFNTIAGNILLLIVVAMVLAGSFVIRKITEIDF</sequence>
<dbReference type="AlphaFoldDB" id="A0A0G3WGK7"/>
<evidence type="ECO:0000256" key="3">
    <source>
        <dbReference type="ARBA" id="ARBA00022692"/>
    </source>
</evidence>
<dbReference type="STRING" id="1408281.Epro_0437"/>
<feature type="transmembrane region" description="Helical" evidence="6">
    <location>
        <begin position="59"/>
        <end position="89"/>
    </location>
</feature>
<organism evidence="8 9">
    <name type="scientific">Endomicrobium proavitum</name>
    <dbReference type="NCBI Taxonomy" id="1408281"/>
    <lineage>
        <taxon>Bacteria</taxon>
        <taxon>Pseudomonadati</taxon>
        <taxon>Elusimicrobiota</taxon>
        <taxon>Endomicrobiia</taxon>
        <taxon>Endomicrobiales</taxon>
        <taxon>Endomicrobiaceae</taxon>
        <taxon>Endomicrobium</taxon>
    </lineage>
</organism>
<dbReference type="GO" id="GO:0005886">
    <property type="term" value="C:plasma membrane"/>
    <property type="evidence" value="ECO:0007669"/>
    <property type="project" value="UniProtKB-SubCell"/>
</dbReference>